<keyword evidence="5" id="KW-1185">Reference proteome</keyword>
<dbReference type="EMBL" id="JAAMOD010000097">
    <property type="protein sequence ID" value="KAF5241417.1"/>
    <property type="molecule type" value="Genomic_DNA"/>
</dbReference>
<dbReference type="SMART" id="SM00248">
    <property type="entry name" value="ANK"/>
    <property type="match status" value="4"/>
</dbReference>
<dbReference type="PANTHER" id="PTHR24201">
    <property type="entry name" value="ANK_REP_REGION DOMAIN-CONTAINING PROTEIN"/>
    <property type="match status" value="1"/>
</dbReference>
<comment type="caution">
    <text evidence="4">The sequence shown here is derived from an EMBL/GenBank/DDBJ whole genome shotgun (WGS) entry which is preliminary data.</text>
</comment>
<organism evidence="4 5">
    <name type="scientific">Fusarium austroamericanum</name>
    <dbReference type="NCBI Taxonomy" id="282268"/>
    <lineage>
        <taxon>Eukaryota</taxon>
        <taxon>Fungi</taxon>
        <taxon>Dikarya</taxon>
        <taxon>Ascomycota</taxon>
        <taxon>Pezizomycotina</taxon>
        <taxon>Sordariomycetes</taxon>
        <taxon>Hypocreomycetidae</taxon>
        <taxon>Hypocreales</taxon>
        <taxon>Nectriaceae</taxon>
        <taxon>Fusarium</taxon>
    </lineage>
</organism>
<protein>
    <recommendedName>
        <fullName evidence="6">Ankyrin</fullName>
    </recommendedName>
</protein>
<keyword evidence="1" id="KW-0677">Repeat</keyword>
<sequence length="468" mass="53787">MVNPEYIYCTICGMTLGDDDCIVYYGPHWPHMECPSVNISDQAITRFKAMAKSQYGKAILSTGKVTYPPEVYHRYGGDDDGAPQDKMYIAIHPACEEMAGRVMKSSSSARIRSTGDLWLALERRCASYLHWQRQRSRQRPRVLLGRDEGFIPDIINPETGDRSFDGYYVPLFCLLNTGDEWEGWWDENPVDIPNLTTELMSNLERVEPTPDSKVKRFFELLPNEMKNHVCSFLQDEELSLDCNYLMPQSMWAEIFFRIAFLWDLDAKVVYEKTGSSKVDLEKWNWEKLTRQVMSRVESSLDVKPWIEDDAWDYSKVGLHVSGGPLDEEKRTSAMNMAAQRGHSKILELLSQVEPRANLAANDPNDNGRTPLHCACRGGFPIMVRWLLQFDTVKAAVDKKDNEGRTPLSYAAQVGFERTVRSLLKFDAVDPFSHDHRDKTPYDYAVNGGHRYVAKMIHNKKDTRNQGRW</sequence>
<accession>A0AAN6HHF2</accession>
<gene>
    <name evidence="4" type="ORF">FAUST_3847</name>
</gene>
<evidence type="ECO:0000313" key="4">
    <source>
        <dbReference type="EMBL" id="KAF5241417.1"/>
    </source>
</evidence>
<reference evidence="4 5" key="1">
    <citation type="submission" date="2020-02" db="EMBL/GenBank/DDBJ databases">
        <title>Identification and distribution of gene clusters putatively required for synthesis of sphingolipid metabolism inhibitors in phylogenetically diverse species of the filamentous fungus Fusarium.</title>
        <authorList>
            <person name="Kim H.-S."/>
            <person name="Busman M."/>
            <person name="Brown D.W."/>
            <person name="Divon H."/>
            <person name="Uhlig S."/>
            <person name="Proctor R.H."/>
        </authorList>
    </citation>
    <scope>NUCLEOTIDE SEQUENCE [LARGE SCALE GENOMIC DNA]</scope>
    <source>
        <strain evidence="4 5">NRRL 2903</strain>
    </source>
</reference>
<dbReference type="InterPro" id="IPR002110">
    <property type="entry name" value="Ankyrin_rpt"/>
</dbReference>
<evidence type="ECO:0008006" key="6">
    <source>
        <dbReference type="Google" id="ProtNLM"/>
    </source>
</evidence>
<dbReference type="PROSITE" id="PS50088">
    <property type="entry name" value="ANK_REPEAT"/>
    <property type="match status" value="1"/>
</dbReference>
<dbReference type="AlphaFoldDB" id="A0AAN6HHF2"/>
<evidence type="ECO:0000256" key="3">
    <source>
        <dbReference type="PROSITE-ProRule" id="PRU00023"/>
    </source>
</evidence>
<dbReference type="Gene3D" id="1.25.40.20">
    <property type="entry name" value="Ankyrin repeat-containing domain"/>
    <property type="match status" value="1"/>
</dbReference>
<keyword evidence="2 3" id="KW-0040">ANK repeat</keyword>
<evidence type="ECO:0000313" key="5">
    <source>
        <dbReference type="Proteomes" id="UP000537989"/>
    </source>
</evidence>
<dbReference type="SUPFAM" id="SSF48403">
    <property type="entry name" value="Ankyrin repeat"/>
    <property type="match status" value="1"/>
</dbReference>
<feature type="repeat" description="ANK" evidence="3">
    <location>
        <begin position="366"/>
        <end position="398"/>
    </location>
</feature>
<dbReference type="Pfam" id="PF12796">
    <property type="entry name" value="Ank_2"/>
    <property type="match status" value="2"/>
</dbReference>
<evidence type="ECO:0000256" key="1">
    <source>
        <dbReference type="ARBA" id="ARBA00022737"/>
    </source>
</evidence>
<proteinExistence type="predicted"/>
<name>A0AAN6HHF2_FUSAU</name>
<dbReference type="InterPro" id="IPR050776">
    <property type="entry name" value="Ank_Repeat/CDKN_Inhibitor"/>
</dbReference>
<evidence type="ECO:0000256" key="2">
    <source>
        <dbReference type="ARBA" id="ARBA00023043"/>
    </source>
</evidence>
<dbReference type="Proteomes" id="UP000537989">
    <property type="component" value="Unassembled WGS sequence"/>
</dbReference>
<dbReference type="InterPro" id="IPR036770">
    <property type="entry name" value="Ankyrin_rpt-contain_sf"/>
</dbReference>